<name>A0ABV8MQM8_9NEIS</name>
<reference evidence="2" key="1">
    <citation type="journal article" date="2019" name="Int. J. Syst. Evol. Microbiol.">
        <title>The Global Catalogue of Microorganisms (GCM) 10K type strain sequencing project: providing services to taxonomists for standard genome sequencing and annotation.</title>
        <authorList>
            <consortium name="The Broad Institute Genomics Platform"/>
            <consortium name="The Broad Institute Genome Sequencing Center for Infectious Disease"/>
            <person name="Wu L."/>
            <person name="Ma J."/>
        </authorList>
    </citation>
    <scope>NUCLEOTIDE SEQUENCE [LARGE SCALE GENOMIC DNA]</scope>
    <source>
        <strain evidence="2">LMG 29894</strain>
    </source>
</reference>
<sequence>MLKKIAITLAVVVAIVAAAPLLFPYDHYKTRVEEALKARIGIDTKIGQIRFGYEPVPTLFLEDIEFGRDNEGKIGQVRVPITWKNLFNFRTELHRVVFAEALLREDFARSLPGRLKPSAEGDIHLATVKLERLTLQLPKSQFGPLSGGLQLNSDGTFKEVTLTDSTGVAEATIKPKSGKFSIDFQARNWTLPGKHPVPFDHLTVRGVADANGAVIDDIRGQLFSSVFTGTAQIDWQTQWQLSGTLETKSLQVEPLILVFNDNTRASGRMAAAAQFLLVGDSYENLFTQPQIAMNFAISNGNLHNLDLVGPLKSQGPTVQRRGGQTTFETLTGVFKYDQGKILLQDLKLDSGKFKAQGNLTIAGEQDISGRISAQLKSGSLVVQNTMTVAGKLNAPELHSGGTYKPGGGTTQIF</sequence>
<accession>A0ABV8MQM8</accession>
<dbReference type="Proteomes" id="UP001595791">
    <property type="component" value="Unassembled WGS sequence"/>
</dbReference>
<keyword evidence="2" id="KW-1185">Reference proteome</keyword>
<organism evidence="1 2">
    <name type="scientific">Chitinimonas lacunae</name>
    <dbReference type="NCBI Taxonomy" id="1963018"/>
    <lineage>
        <taxon>Bacteria</taxon>
        <taxon>Pseudomonadati</taxon>
        <taxon>Pseudomonadota</taxon>
        <taxon>Betaproteobacteria</taxon>
        <taxon>Neisseriales</taxon>
        <taxon>Chitinibacteraceae</taxon>
        <taxon>Chitinimonas</taxon>
    </lineage>
</organism>
<dbReference type="EMBL" id="JBHSBU010000001">
    <property type="protein sequence ID" value="MFC4159386.1"/>
    <property type="molecule type" value="Genomic_DNA"/>
</dbReference>
<evidence type="ECO:0000313" key="1">
    <source>
        <dbReference type="EMBL" id="MFC4159386.1"/>
    </source>
</evidence>
<dbReference type="InterPro" id="IPR052894">
    <property type="entry name" value="AsmA-related"/>
</dbReference>
<gene>
    <name evidence="1" type="ORF">ACFOW7_08470</name>
</gene>
<evidence type="ECO:0000313" key="2">
    <source>
        <dbReference type="Proteomes" id="UP001595791"/>
    </source>
</evidence>
<dbReference type="RefSeq" id="WP_378163084.1">
    <property type="nucleotide sequence ID" value="NZ_JBHSBU010000001.1"/>
</dbReference>
<dbReference type="PANTHER" id="PTHR30441:SF8">
    <property type="entry name" value="DUF748 DOMAIN-CONTAINING PROTEIN"/>
    <property type="match status" value="1"/>
</dbReference>
<dbReference type="PANTHER" id="PTHR30441">
    <property type="entry name" value="DUF748 DOMAIN-CONTAINING PROTEIN"/>
    <property type="match status" value="1"/>
</dbReference>
<protein>
    <submittedName>
        <fullName evidence="1">AsmA-like C-terminal region-containing protein</fullName>
    </submittedName>
</protein>
<comment type="caution">
    <text evidence="1">The sequence shown here is derived from an EMBL/GenBank/DDBJ whole genome shotgun (WGS) entry which is preliminary data.</text>
</comment>
<proteinExistence type="predicted"/>